<reference evidence="1" key="1">
    <citation type="journal article" date="2014" name="Front. Microbiol.">
        <title>High frequency of phylogenetically diverse reductive dehalogenase-homologous genes in deep subseafloor sedimentary metagenomes.</title>
        <authorList>
            <person name="Kawai M."/>
            <person name="Futagami T."/>
            <person name="Toyoda A."/>
            <person name="Takaki Y."/>
            <person name="Nishi S."/>
            <person name="Hori S."/>
            <person name="Arai W."/>
            <person name="Tsubouchi T."/>
            <person name="Morono Y."/>
            <person name="Uchiyama I."/>
            <person name="Ito T."/>
            <person name="Fujiyama A."/>
            <person name="Inagaki F."/>
            <person name="Takami H."/>
        </authorList>
    </citation>
    <scope>NUCLEOTIDE SEQUENCE</scope>
    <source>
        <strain evidence="1">Expedition CK06-06</strain>
    </source>
</reference>
<dbReference type="EMBL" id="BARW01010427">
    <property type="protein sequence ID" value="GAI76155.1"/>
    <property type="molecule type" value="Genomic_DNA"/>
</dbReference>
<evidence type="ECO:0000313" key="1">
    <source>
        <dbReference type="EMBL" id="GAI76155.1"/>
    </source>
</evidence>
<proteinExistence type="predicted"/>
<accession>X1SLB7</accession>
<protein>
    <submittedName>
        <fullName evidence="1">Uncharacterized protein</fullName>
    </submittedName>
</protein>
<dbReference type="AlphaFoldDB" id="X1SLB7"/>
<gene>
    <name evidence="1" type="ORF">S12H4_20540</name>
</gene>
<sequence>MHFGKIADMLWLSQVFENVNIADMLEIPKIGSLPILQVLDELWLIELWHEVQPLIASS</sequence>
<organism evidence="1">
    <name type="scientific">marine sediment metagenome</name>
    <dbReference type="NCBI Taxonomy" id="412755"/>
    <lineage>
        <taxon>unclassified sequences</taxon>
        <taxon>metagenomes</taxon>
        <taxon>ecological metagenomes</taxon>
    </lineage>
</organism>
<comment type="caution">
    <text evidence="1">The sequence shown here is derived from an EMBL/GenBank/DDBJ whole genome shotgun (WGS) entry which is preliminary data.</text>
</comment>
<name>X1SLB7_9ZZZZ</name>